<dbReference type="Gene3D" id="3.90.70.20">
    <property type="match status" value="1"/>
</dbReference>
<sequence>MRAIDIVVSGVASIFVKKVQRSAEEYGGSCTSAFTQTSKELARYICKNKDASGGICEALVAHWMYHHTQGGSLWDHICLGGDVKKLNGREIQKIAVLQAYGANAEDQDVLSEQWLATKGLIPIHFSISGGDGYTRGTNQRFFSGASGRRISRNDESVTTTDSNALAKAICSLASKSGGYRKIGIEGRSGGHAMAAYVGDDVLFFDPNYGEFWFETHNLFIEWFSKAFWNKSLYATYIAGLSRKYEIRHYSNNVNKVENIKLT</sequence>
<evidence type="ECO:0000256" key="5">
    <source>
        <dbReference type="ARBA" id="ARBA00022807"/>
    </source>
</evidence>
<evidence type="ECO:0000256" key="2">
    <source>
        <dbReference type="ARBA" id="ARBA00022525"/>
    </source>
</evidence>
<proteinExistence type="predicted"/>
<evidence type="ECO:0000259" key="7">
    <source>
        <dbReference type="Pfam" id="PF03543"/>
    </source>
</evidence>
<evidence type="ECO:0000256" key="6">
    <source>
        <dbReference type="ARBA" id="ARBA00023026"/>
    </source>
</evidence>
<dbReference type="RefSeq" id="WP_116687688.1">
    <property type="nucleotide sequence ID" value="NZ_CAWNYD010000005.1"/>
</dbReference>
<protein>
    <recommendedName>
        <fullName evidence="7">Peptidase C58 YopT-type domain-containing protein</fullName>
    </recommendedName>
</protein>
<keyword evidence="5" id="KW-0788">Thiol protease</keyword>
<dbReference type="AlphaFoldDB" id="A0A2V1GSU1"/>
<evidence type="ECO:0000313" key="8">
    <source>
        <dbReference type="EMBL" id="PVZ68362.1"/>
    </source>
</evidence>
<dbReference type="EMBL" id="QDDL01000005">
    <property type="protein sequence ID" value="PVZ68362.1"/>
    <property type="molecule type" value="Genomic_DNA"/>
</dbReference>
<keyword evidence="9" id="KW-1185">Reference proteome</keyword>
<reference evidence="8 9" key="1">
    <citation type="submission" date="2018-04" db="EMBL/GenBank/DDBJ databases">
        <title>Thalassorhabdus spongiae gen. nov., sp. nov., isolated from a marine sponge in South-West Iceland.</title>
        <authorList>
            <person name="Knobloch S."/>
            <person name="Daussin A."/>
            <person name="Johannsson R."/>
            <person name="Marteinsson V.T."/>
        </authorList>
    </citation>
    <scope>NUCLEOTIDE SEQUENCE [LARGE SCALE GENOMIC DNA]</scope>
    <source>
        <strain evidence="8 9">Hp12</strain>
    </source>
</reference>
<dbReference type="OrthoDB" id="6852685at2"/>
<keyword evidence="6" id="KW-0843">Virulence</keyword>
<accession>A0A2V1GSU1</accession>
<keyword evidence="4" id="KW-0378">Hydrolase</keyword>
<comment type="subcellular location">
    <subcellularLocation>
        <location evidence="1">Secreted</location>
    </subcellularLocation>
</comment>
<evidence type="ECO:0000256" key="1">
    <source>
        <dbReference type="ARBA" id="ARBA00004613"/>
    </source>
</evidence>
<comment type="caution">
    <text evidence="8">The sequence shown here is derived from an EMBL/GenBank/DDBJ whole genome shotgun (WGS) entry which is preliminary data.</text>
</comment>
<dbReference type="InterPro" id="IPR038765">
    <property type="entry name" value="Papain-like_cys_pep_sf"/>
</dbReference>
<dbReference type="InterPro" id="IPR006473">
    <property type="entry name" value="Peptidase_C58_Yopt"/>
</dbReference>
<evidence type="ECO:0000256" key="3">
    <source>
        <dbReference type="ARBA" id="ARBA00022670"/>
    </source>
</evidence>
<keyword evidence="3" id="KW-0645">Protease</keyword>
<feature type="domain" description="Peptidase C58 YopT-type" evidence="7">
    <location>
        <begin position="21"/>
        <end position="235"/>
    </location>
</feature>
<evidence type="ECO:0000256" key="4">
    <source>
        <dbReference type="ARBA" id="ARBA00022801"/>
    </source>
</evidence>
<dbReference type="GO" id="GO:0004197">
    <property type="term" value="F:cysteine-type endopeptidase activity"/>
    <property type="evidence" value="ECO:0007669"/>
    <property type="project" value="InterPro"/>
</dbReference>
<dbReference type="NCBIfam" id="TIGR01586">
    <property type="entry name" value="yopT_cys_prot"/>
    <property type="match status" value="1"/>
</dbReference>
<gene>
    <name evidence="8" type="ORF">DC094_13855</name>
</gene>
<evidence type="ECO:0000313" key="9">
    <source>
        <dbReference type="Proteomes" id="UP000244906"/>
    </source>
</evidence>
<dbReference type="Pfam" id="PF03543">
    <property type="entry name" value="Peptidase_C58"/>
    <property type="match status" value="1"/>
</dbReference>
<organism evidence="8 9">
    <name type="scientific">Pelagibaculum spongiae</name>
    <dbReference type="NCBI Taxonomy" id="2080658"/>
    <lineage>
        <taxon>Bacteria</taxon>
        <taxon>Pseudomonadati</taxon>
        <taxon>Pseudomonadota</taxon>
        <taxon>Gammaproteobacteria</taxon>
        <taxon>Oceanospirillales</taxon>
        <taxon>Pelagibaculum</taxon>
    </lineage>
</organism>
<keyword evidence="2" id="KW-0964">Secreted</keyword>
<dbReference type="SUPFAM" id="SSF54001">
    <property type="entry name" value="Cysteine proteinases"/>
    <property type="match status" value="1"/>
</dbReference>
<dbReference type="GO" id="GO:0006508">
    <property type="term" value="P:proteolysis"/>
    <property type="evidence" value="ECO:0007669"/>
    <property type="project" value="UniProtKB-KW"/>
</dbReference>
<dbReference type="CDD" id="cd20498">
    <property type="entry name" value="C58_YopT"/>
    <property type="match status" value="1"/>
</dbReference>
<dbReference type="GO" id="GO:0005576">
    <property type="term" value="C:extracellular region"/>
    <property type="evidence" value="ECO:0007669"/>
    <property type="project" value="UniProtKB-SubCell"/>
</dbReference>
<dbReference type="Proteomes" id="UP000244906">
    <property type="component" value="Unassembled WGS sequence"/>
</dbReference>
<name>A0A2V1GSU1_9GAMM</name>
<dbReference type="PRINTS" id="PR01376">
    <property type="entry name" value="BACSURFANTGN"/>
</dbReference>
<dbReference type="InterPro" id="IPR003951">
    <property type="entry name" value="Peptidase_C58"/>
</dbReference>